<accession>A0A0P1L9P2</accession>
<sequence>MNYLESLILSILQGLTEFLPISSSGHLVLAQHLLGVKKSGIEFEVFVHFGTMLSVLAIFWKDISAILKSFFTKIFKVSELGTNLKADENFKLAVLIIWASIPAGVIGILFEDKIETVFQSPKLTSIFLMVTGLILISTRFAKNNPEKDFNFVSSFLVGVAQAFAILPGISRSGSTISAGMLAGINGVKSARFSFLLSLPAILGATILKTKEIFEFSLFDKVPLLLFSALISFITGYIAIKFLLKVISRGNFSLFAYYCLTIGLIGLIFLK</sequence>
<keyword evidence="18" id="KW-1185">Reference proteome</keyword>
<accession>A0A0N7MVJ8</accession>
<feature type="transmembrane region" description="Helical" evidence="14">
    <location>
        <begin position="92"/>
        <end position="110"/>
    </location>
</feature>
<evidence type="ECO:0000256" key="9">
    <source>
        <dbReference type="ARBA" id="ARBA00023136"/>
    </source>
</evidence>
<dbReference type="RefSeq" id="WP_047133684.1">
    <property type="nucleotide sequence ID" value="NZ_CZVI01000002.1"/>
</dbReference>
<feature type="transmembrane region" description="Helical" evidence="14">
    <location>
        <begin position="251"/>
        <end position="269"/>
    </location>
</feature>
<keyword evidence="7 14" id="KW-0378">Hydrolase</keyword>
<dbReference type="GO" id="GO:0071555">
    <property type="term" value="P:cell wall organization"/>
    <property type="evidence" value="ECO:0007669"/>
    <property type="project" value="UniProtKB-KW"/>
</dbReference>
<evidence type="ECO:0000256" key="7">
    <source>
        <dbReference type="ARBA" id="ARBA00022801"/>
    </source>
</evidence>
<reference evidence="16 17" key="2">
    <citation type="submission" date="2015-11" db="EMBL/GenBank/DDBJ databases">
        <authorList>
            <person name="Zhang Y."/>
            <person name="Guo Z."/>
        </authorList>
    </citation>
    <scope>NUCLEOTIDE SEQUENCE [LARGE SCALE GENOMIC DNA]</scope>
    <source>
        <strain evidence="16">JGI-4</strain>
    </source>
</reference>
<dbReference type="AlphaFoldDB" id="A0A0P1L9P2"/>
<accession>A0A0P1LDM3</accession>
<dbReference type="EC" id="3.6.1.27" evidence="3 14"/>
<feature type="transmembrane region" description="Helical" evidence="14">
    <location>
        <begin position="122"/>
        <end position="141"/>
    </location>
</feature>
<dbReference type="GO" id="GO:0050380">
    <property type="term" value="F:undecaprenyl-diphosphatase activity"/>
    <property type="evidence" value="ECO:0007669"/>
    <property type="project" value="UniProtKB-UniRule"/>
</dbReference>
<dbReference type="GO" id="GO:0005886">
    <property type="term" value="C:plasma membrane"/>
    <property type="evidence" value="ECO:0007669"/>
    <property type="project" value="UniProtKB-SubCell"/>
</dbReference>
<organism evidence="16 17">
    <name type="scientific">Candidatus Kryptonium thompsonii</name>
    <dbReference type="NCBI Taxonomy" id="1633631"/>
    <lineage>
        <taxon>Bacteria</taxon>
        <taxon>Pseudomonadati</taxon>
        <taxon>Candidatus Kryptoniota</taxon>
        <taxon>Candidatus Kryptonium</taxon>
    </lineage>
</organism>
<evidence type="ECO:0000256" key="13">
    <source>
        <dbReference type="ARBA" id="ARBA00047594"/>
    </source>
</evidence>
<dbReference type="HAMAP" id="MF_01006">
    <property type="entry name" value="Undec_diphosphatase"/>
    <property type="match status" value="1"/>
</dbReference>
<dbReference type="Pfam" id="PF02673">
    <property type="entry name" value="BacA"/>
    <property type="match status" value="1"/>
</dbReference>
<comment type="miscellaneous">
    <text evidence="14">Bacitracin is thought to be involved in the inhibition of peptidoglycan synthesis by sequestering undecaprenyl diphosphate, thereby reducing the pool of lipid carrier available.</text>
</comment>
<keyword evidence="14" id="KW-0573">Peptidoglycan synthesis</keyword>
<dbReference type="GO" id="GO:0008360">
    <property type="term" value="P:regulation of cell shape"/>
    <property type="evidence" value="ECO:0007669"/>
    <property type="project" value="UniProtKB-KW"/>
</dbReference>
<comment type="subcellular location">
    <subcellularLocation>
        <location evidence="1 14">Cell membrane</location>
        <topology evidence="1 14">Multi-pass membrane protein</topology>
    </subcellularLocation>
</comment>
<evidence type="ECO:0000256" key="4">
    <source>
        <dbReference type="ARBA" id="ARBA00021581"/>
    </source>
</evidence>
<dbReference type="STRING" id="1633631.GCA_001442925_00888"/>
<accession>A0A0N7MZZ7</accession>
<dbReference type="EMBL" id="FAOP01000004">
    <property type="protein sequence ID" value="CUU03925.1"/>
    <property type="molecule type" value="Genomic_DNA"/>
</dbReference>
<evidence type="ECO:0000313" key="16">
    <source>
        <dbReference type="EMBL" id="CUU03925.1"/>
    </source>
</evidence>
<keyword evidence="8 14" id="KW-1133">Transmembrane helix</keyword>
<dbReference type="Proteomes" id="UP000182011">
    <property type="component" value="Unassembled WGS sequence"/>
</dbReference>
<dbReference type="OrthoDB" id="9808289at2"/>
<evidence type="ECO:0000256" key="11">
    <source>
        <dbReference type="ARBA" id="ARBA00032707"/>
    </source>
</evidence>
<comment type="function">
    <text evidence="14">Catalyzes the dephosphorylation of undecaprenyl diphosphate (UPP). Confers resistance to bacitracin.</text>
</comment>
<feature type="transmembrane region" description="Helical" evidence="14">
    <location>
        <begin position="46"/>
        <end position="71"/>
    </location>
</feature>
<accession>A0A0S4MYQ5</accession>
<evidence type="ECO:0000256" key="6">
    <source>
        <dbReference type="ARBA" id="ARBA00022692"/>
    </source>
</evidence>
<evidence type="ECO:0000256" key="5">
    <source>
        <dbReference type="ARBA" id="ARBA00022475"/>
    </source>
</evidence>
<dbReference type="GO" id="GO:0046677">
    <property type="term" value="P:response to antibiotic"/>
    <property type="evidence" value="ECO:0007669"/>
    <property type="project" value="UniProtKB-UniRule"/>
</dbReference>
<evidence type="ECO:0000256" key="14">
    <source>
        <dbReference type="HAMAP-Rule" id="MF_01006"/>
    </source>
</evidence>
<feature type="transmembrane region" description="Helical" evidence="14">
    <location>
        <begin position="148"/>
        <end position="169"/>
    </location>
</feature>
<reference evidence="15 18" key="1">
    <citation type="submission" date="2015-11" db="EMBL/GenBank/DDBJ databases">
        <authorList>
            <person name="Varghese N."/>
        </authorList>
    </citation>
    <scope>NUCLEOTIDE SEQUENCE [LARGE SCALE GENOMIC DNA]</scope>
    <source>
        <strain evidence="15 18">JGI-8</strain>
    </source>
</reference>
<keyword evidence="14" id="KW-0961">Cell wall biogenesis/degradation</keyword>
<evidence type="ECO:0000256" key="12">
    <source>
        <dbReference type="ARBA" id="ARBA00032932"/>
    </source>
</evidence>
<evidence type="ECO:0000256" key="1">
    <source>
        <dbReference type="ARBA" id="ARBA00004651"/>
    </source>
</evidence>
<protein>
    <recommendedName>
        <fullName evidence="4 14">Undecaprenyl-diphosphatase</fullName>
        <ecNumber evidence="3 14">3.6.1.27</ecNumber>
    </recommendedName>
    <alternativeName>
        <fullName evidence="12 14">Bacitracin resistance protein</fullName>
    </alternativeName>
    <alternativeName>
        <fullName evidence="11 14">Undecaprenyl pyrophosphate phosphatase</fullName>
    </alternativeName>
</protein>
<gene>
    <name evidence="14" type="primary">uppP</name>
    <name evidence="16" type="ORF">JGI4_00889</name>
    <name evidence="15" type="ORF">JGI8_00324</name>
</gene>
<evidence type="ECO:0000256" key="8">
    <source>
        <dbReference type="ARBA" id="ARBA00022989"/>
    </source>
</evidence>
<accession>A0A0N7MTZ7</accession>
<accession>A0A0P1M1E8</accession>
<keyword evidence="10 14" id="KW-0046">Antibiotic resistance</keyword>
<evidence type="ECO:0000313" key="17">
    <source>
        <dbReference type="Proteomes" id="UP000182011"/>
    </source>
</evidence>
<comment type="catalytic activity">
    <reaction evidence="13 14">
        <text>di-trans,octa-cis-undecaprenyl diphosphate + H2O = di-trans,octa-cis-undecaprenyl phosphate + phosphate + H(+)</text>
        <dbReference type="Rhea" id="RHEA:28094"/>
        <dbReference type="ChEBI" id="CHEBI:15377"/>
        <dbReference type="ChEBI" id="CHEBI:15378"/>
        <dbReference type="ChEBI" id="CHEBI:43474"/>
        <dbReference type="ChEBI" id="CHEBI:58405"/>
        <dbReference type="ChEBI" id="CHEBI:60392"/>
        <dbReference type="EC" id="3.6.1.27"/>
    </reaction>
</comment>
<evidence type="ECO:0000256" key="10">
    <source>
        <dbReference type="ARBA" id="ARBA00023251"/>
    </source>
</evidence>
<comment type="similarity">
    <text evidence="2 14">Belongs to the UppP family.</text>
</comment>
<evidence type="ECO:0000313" key="18">
    <source>
        <dbReference type="Proteomes" id="UP000182200"/>
    </source>
</evidence>
<feature type="transmembrane region" description="Helical" evidence="14">
    <location>
        <begin position="221"/>
        <end position="239"/>
    </location>
</feature>
<dbReference type="InterPro" id="IPR003824">
    <property type="entry name" value="UppP"/>
</dbReference>
<name>A0A0P1L9P2_9BACT</name>
<evidence type="ECO:0000256" key="3">
    <source>
        <dbReference type="ARBA" id="ARBA00012374"/>
    </source>
</evidence>
<dbReference type="Proteomes" id="UP000182200">
    <property type="component" value="Unassembled WGS sequence"/>
</dbReference>
<dbReference type="GO" id="GO:0009252">
    <property type="term" value="P:peptidoglycan biosynthetic process"/>
    <property type="evidence" value="ECO:0007669"/>
    <property type="project" value="UniProtKB-KW"/>
</dbReference>
<accession>A0A0P1NWC4</accession>
<keyword evidence="14" id="KW-0133">Cell shape</keyword>
<accession>A0A0P1LHC9</accession>
<dbReference type="PANTHER" id="PTHR30622">
    <property type="entry name" value="UNDECAPRENYL-DIPHOSPHATASE"/>
    <property type="match status" value="1"/>
</dbReference>
<keyword evidence="5 14" id="KW-1003">Cell membrane</keyword>
<dbReference type="PANTHER" id="PTHR30622:SF2">
    <property type="entry name" value="UNDECAPRENYL-DIPHOSPHATASE"/>
    <property type="match status" value="1"/>
</dbReference>
<keyword evidence="6 14" id="KW-0812">Transmembrane</keyword>
<evidence type="ECO:0000313" key="15">
    <source>
        <dbReference type="EMBL" id="CUS79482.1"/>
    </source>
</evidence>
<dbReference type="EMBL" id="CZVI01000002">
    <property type="protein sequence ID" value="CUS79482.1"/>
    <property type="molecule type" value="Genomic_DNA"/>
</dbReference>
<proteinExistence type="inferred from homology"/>
<evidence type="ECO:0000256" key="2">
    <source>
        <dbReference type="ARBA" id="ARBA00010621"/>
    </source>
</evidence>
<feature type="transmembrane region" description="Helical" evidence="14">
    <location>
        <begin position="189"/>
        <end position="209"/>
    </location>
</feature>
<keyword evidence="9 14" id="KW-0472">Membrane</keyword>